<dbReference type="AlphaFoldDB" id="A0A7J0BRZ2"/>
<keyword evidence="3" id="KW-1185">Reference proteome</keyword>
<dbReference type="Pfam" id="PF01865">
    <property type="entry name" value="PhoU_div"/>
    <property type="match status" value="1"/>
</dbReference>
<dbReference type="Proteomes" id="UP000503820">
    <property type="component" value="Unassembled WGS sequence"/>
</dbReference>
<evidence type="ECO:0000256" key="1">
    <source>
        <dbReference type="ARBA" id="ARBA00008591"/>
    </source>
</evidence>
<proteinExistence type="inferred from homology"/>
<comment type="similarity">
    <text evidence="1">Belongs to the UPF0111 family.</text>
</comment>
<protein>
    <submittedName>
        <fullName evidence="2">UPF0111 protein</fullName>
    </submittedName>
</protein>
<dbReference type="InterPro" id="IPR018445">
    <property type="entry name" value="Put_Phosphate_transp_reg"/>
</dbReference>
<dbReference type="PANTHER" id="PTHR36536:SF3">
    <property type="entry name" value="UPF0111 PROTEIN HI_1603"/>
    <property type="match status" value="1"/>
</dbReference>
<dbReference type="InterPro" id="IPR002727">
    <property type="entry name" value="DUF47"/>
</dbReference>
<dbReference type="EMBL" id="BLVP01000006">
    <property type="protein sequence ID" value="GFM36483.1"/>
    <property type="molecule type" value="Genomic_DNA"/>
</dbReference>
<dbReference type="Gene3D" id="1.20.58.220">
    <property type="entry name" value="Phosphate transport system protein phou homolog 2, domain 2"/>
    <property type="match status" value="1"/>
</dbReference>
<dbReference type="PANTHER" id="PTHR36536">
    <property type="entry name" value="UPF0111 PROTEIN HI_1603"/>
    <property type="match status" value="1"/>
</dbReference>
<reference evidence="2 3" key="1">
    <citation type="submission" date="2020-05" db="EMBL/GenBank/DDBJ databases">
        <title>Draft genome sequence of Desulfovibrio psychrotolerans JS1T.</title>
        <authorList>
            <person name="Ueno A."/>
            <person name="Tamazawa S."/>
            <person name="Tamamura S."/>
            <person name="Murakami T."/>
            <person name="Kiyama T."/>
            <person name="Inomata H."/>
            <person name="Amano Y."/>
            <person name="Miyakawa K."/>
            <person name="Tamaki H."/>
            <person name="Naganuma T."/>
            <person name="Kaneko K."/>
        </authorList>
    </citation>
    <scope>NUCLEOTIDE SEQUENCE [LARGE SCALE GENOMIC DNA]</scope>
    <source>
        <strain evidence="2 3">JS1</strain>
    </source>
</reference>
<dbReference type="InterPro" id="IPR038078">
    <property type="entry name" value="PhoU-like_sf"/>
</dbReference>
<sequence length="225" mass="25795">MKFFVPFFGLLSERNPMDGLVEHYAQIGKGMALIRESMECYITGGTCREFSSLQEEVNEVEDKADKIKRNIRNHLPRGLFMAVDKTLFLNYTRSQDNILDAGQEALNWLAMRRVLVPEEFHKQFLDYMDSVGQTLELLGPALEATIGMVNGGGKMDREGVKNTYRAIRHNHKSVFRSKQALISAIYNSEMEFKDIYQLLHFVECLNAMSHNAENCSDMLRAMIAR</sequence>
<comment type="caution">
    <text evidence="2">The sequence shown here is derived from an EMBL/GenBank/DDBJ whole genome shotgun (WGS) entry which is preliminary data.</text>
</comment>
<accession>A0A7J0BRZ2</accession>
<evidence type="ECO:0000313" key="3">
    <source>
        <dbReference type="Proteomes" id="UP000503820"/>
    </source>
</evidence>
<dbReference type="RefSeq" id="WP_174409156.1">
    <property type="nucleotide sequence ID" value="NZ_BLVP01000006.1"/>
</dbReference>
<organism evidence="2 3">
    <name type="scientific">Desulfovibrio psychrotolerans</name>
    <dbReference type="NCBI Taxonomy" id="415242"/>
    <lineage>
        <taxon>Bacteria</taxon>
        <taxon>Pseudomonadati</taxon>
        <taxon>Thermodesulfobacteriota</taxon>
        <taxon>Desulfovibrionia</taxon>
        <taxon>Desulfovibrionales</taxon>
        <taxon>Desulfovibrionaceae</taxon>
        <taxon>Desulfovibrio</taxon>
    </lineage>
</organism>
<gene>
    <name evidence="2" type="ORF">DSM19430T_11670</name>
</gene>
<evidence type="ECO:0000313" key="2">
    <source>
        <dbReference type="EMBL" id="GFM36483.1"/>
    </source>
</evidence>
<name>A0A7J0BRZ2_9BACT</name>